<evidence type="ECO:0000256" key="1">
    <source>
        <dbReference type="SAM" id="MobiDB-lite"/>
    </source>
</evidence>
<protein>
    <submittedName>
        <fullName evidence="2">Uncharacterized protein</fullName>
    </submittedName>
</protein>
<dbReference type="AlphaFoldDB" id="A0AAE0ZJW3"/>
<proteinExistence type="predicted"/>
<feature type="region of interest" description="Disordered" evidence="1">
    <location>
        <begin position="1"/>
        <end position="20"/>
    </location>
</feature>
<gene>
    <name evidence="2" type="ORF">RRG08_052983</name>
</gene>
<keyword evidence="3" id="KW-1185">Reference proteome</keyword>
<evidence type="ECO:0000313" key="3">
    <source>
        <dbReference type="Proteomes" id="UP001283361"/>
    </source>
</evidence>
<organism evidence="2 3">
    <name type="scientific">Elysia crispata</name>
    <name type="common">lettuce slug</name>
    <dbReference type="NCBI Taxonomy" id="231223"/>
    <lineage>
        <taxon>Eukaryota</taxon>
        <taxon>Metazoa</taxon>
        <taxon>Spiralia</taxon>
        <taxon>Lophotrochozoa</taxon>
        <taxon>Mollusca</taxon>
        <taxon>Gastropoda</taxon>
        <taxon>Heterobranchia</taxon>
        <taxon>Euthyneura</taxon>
        <taxon>Panpulmonata</taxon>
        <taxon>Sacoglossa</taxon>
        <taxon>Placobranchoidea</taxon>
        <taxon>Plakobranchidae</taxon>
        <taxon>Elysia</taxon>
    </lineage>
</organism>
<name>A0AAE0ZJW3_9GAST</name>
<reference evidence="2" key="1">
    <citation type="journal article" date="2023" name="G3 (Bethesda)">
        <title>A reference genome for the long-term kleptoplast-retaining sea slug Elysia crispata morphotype clarki.</title>
        <authorList>
            <person name="Eastman K.E."/>
            <person name="Pendleton A.L."/>
            <person name="Shaikh M.A."/>
            <person name="Suttiyut T."/>
            <person name="Ogas R."/>
            <person name="Tomko P."/>
            <person name="Gavelis G."/>
            <person name="Widhalm J.R."/>
            <person name="Wisecaver J.H."/>
        </authorList>
    </citation>
    <scope>NUCLEOTIDE SEQUENCE</scope>
    <source>
        <strain evidence="2">ECLA1</strain>
    </source>
</reference>
<dbReference type="Proteomes" id="UP001283361">
    <property type="component" value="Unassembled WGS sequence"/>
</dbReference>
<evidence type="ECO:0000313" key="2">
    <source>
        <dbReference type="EMBL" id="KAK3770643.1"/>
    </source>
</evidence>
<comment type="caution">
    <text evidence="2">The sequence shown here is derived from an EMBL/GenBank/DDBJ whole genome shotgun (WGS) entry which is preliminary data.</text>
</comment>
<feature type="compositionally biased region" description="Polar residues" evidence="1">
    <location>
        <begin position="9"/>
        <end position="20"/>
    </location>
</feature>
<sequence>MPQHGSGISRRNGSPFITLNTGRHNTGFMKRLALSHLSPEFYESQTIWPDGSRCYLVECSGVVGLDGEDERKERRRTMSQTDSIVRLRYAGGWGRGLRPLKFGPGEL</sequence>
<accession>A0AAE0ZJW3</accession>
<dbReference type="EMBL" id="JAWDGP010003795">
    <property type="protein sequence ID" value="KAK3770643.1"/>
    <property type="molecule type" value="Genomic_DNA"/>
</dbReference>